<keyword evidence="1" id="KW-0175">Coiled coil</keyword>
<name>A0A9D4U0H2_ADICA</name>
<evidence type="ECO:0000256" key="1">
    <source>
        <dbReference type="SAM" id="Coils"/>
    </source>
</evidence>
<proteinExistence type="predicted"/>
<gene>
    <name evidence="2" type="ORF">GOP47_0025498</name>
</gene>
<dbReference type="PANTHER" id="PTHR28661:SF1">
    <property type="entry name" value="MICROTUBULE NUCLEATION FACTOR SSNA1"/>
    <property type="match status" value="1"/>
</dbReference>
<evidence type="ECO:0000313" key="2">
    <source>
        <dbReference type="EMBL" id="KAI5059179.1"/>
    </source>
</evidence>
<sequence length="132" mass="14768">MGSKDAVKDSEQPPPRCVLCPDSCSLAAKGDAMQTCGSELTRRMDELRQKRDELGKALEKEEAEKASIQKDLLALTRRLAEIDASLSRKQAYSSEYEKTIEEVEAAYSIIMESSQTLLHVLKMETTEILKKT</sequence>
<dbReference type="EMBL" id="JABFUD020000025">
    <property type="protein sequence ID" value="KAI5059179.1"/>
    <property type="molecule type" value="Genomic_DNA"/>
</dbReference>
<dbReference type="InterPro" id="IPR033362">
    <property type="entry name" value="SSNA1_fam"/>
</dbReference>
<dbReference type="OrthoDB" id="295355at2759"/>
<protein>
    <submittedName>
        <fullName evidence="2">Uncharacterized protein</fullName>
    </submittedName>
</protein>
<evidence type="ECO:0000313" key="3">
    <source>
        <dbReference type="Proteomes" id="UP000886520"/>
    </source>
</evidence>
<dbReference type="Proteomes" id="UP000886520">
    <property type="component" value="Chromosome 25"/>
</dbReference>
<keyword evidence="3" id="KW-1185">Reference proteome</keyword>
<organism evidence="2 3">
    <name type="scientific">Adiantum capillus-veneris</name>
    <name type="common">Maidenhair fern</name>
    <dbReference type="NCBI Taxonomy" id="13818"/>
    <lineage>
        <taxon>Eukaryota</taxon>
        <taxon>Viridiplantae</taxon>
        <taxon>Streptophyta</taxon>
        <taxon>Embryophyta</taxon>
        <taxon>Tracheophyta</taxon>
        <taxon>Polypodiopsida</taxon>
        <taxon>Polypodiidae</taxon>
        <taxon>Polypodiales</taxon>
        <taxon>Pteridineae</taxon>
        <taxon>Pteridaceae</taxon>
        <taxon>Vittarioideae</taxon>
        <taxon>Adiantum</taxon>
    </lineage>
</organism>
<comment type="caution">
    <text evidence="2">The sequence shown here is derived from an EMBL/GenBank/DDBJ whole genome shotgun (WGS) entry which is preliminary data.</text>
</comment>
<accession>A0A9D4U0H2</accession>
<feature type="coiled-coil region" evidence="1">
    <location>
        <begin position="37"/>
        <end position="78"/>
    </location>
</feature>
<dbReference type="AlphaFoldDB" id="A0A9D4U0H2"/>
<dbReference type="PANTHER" id="PTHR28661">
    <property type="entry name" value="SJOEGREN SYNDROME NUCLEAR AUTOANTIGEN 1"/>
    <property type="match status" value="1"/>
</dbReference>
<dbReference type="GO" id="GO:0036064">
    <property type="term" value="C:ciliary basal body"/>
    <property type="evidence" value="ECO:0007669"/>
    <property type="project" value="TreeGrafter"/>
</dbReference>
<reference evidence="2" key="1">
    <citation type="submission" date="2021-01" db="EMBL/GenBank/DDBJ databases">
        <title>Adiantum capillus-veneris genome.</title>
        <authorList>
            <person name="Fang Y."/>
            <person name="Liao Q."/>
        </authorList>
    </citation>
    <scope>NUCLEOTIDE SEQUENCE</scope>
    <source>
        <strain evidence="2">H3</strain>
        <tissue evidence="2">Leaf</tissue>
    </source>
</reference>